<dbReference type="RefSeq" id="XP_040741539.1">
    <property type="nucleotide sequence ID" value="XM_040890563.1"/>
</dbReference>
<proteinExistence type="predicted"/>
<organism evidence="2 3">
    <name type="scientific">Linderina pennispora</name>
    <dbReference type="NCBI Taxonomy" id="61395"/>
    <lineage>
        <taxon>Eukaryota</taxon>
        <taxon>Fungi</taxon>
        <taxon>Fungi incertae sedis</taxon>
        <taxon>Zoopagomycota</taxon>
        <taxon>Kickxellomycotina</taxon>
        <taxon>Kickxellomycetes</taxon>
        <taxon>Kickxellales</taxon>
        <taxon>Kickxellaceae</taxon>
        <taxon>Linderina</taxon>
    </lineage>
</organism>
<dbReference type="Proteomes" id="UP000193922">
    <property type="component" value="Unassembled WGS sequence"/>
</dbReference>
<name>A0A1Y1W2K9_9FUNG</name>
<evidence type="ECO:0000256" key="1">
    <source>
        <dbReference type="SAM" id="MobiDB-lite"/>
    </source>
</evidence>
<sequence length="288" mass="31362">MGFMKKIKKSYVFTHMEVGKYTKRRTNSAQNMEIDYNSAGRVATTEFISEFDEPRSTPVTAVRAMTAPTWSSNSLQHADRSPASSQATTAVSSPPTPTSEHSEFPVPRPRPKPARAARSAVDMQSVYFAPGRNVKTPNAATGNSLYPSDKPQFDKNSASSMDYYVFTPTRRDASAAMPLDERKRHRAQVKADQATSALHKHELAAEASAPASLPTNTNPFVARRKKAQQLTSQGWNTANPFDDPIVNSGRGGDRSGLDPNDPRKYLNTPVYANQAGGFGPNAGLDLLA</sequence>
<comment type="caution">
    <text evidence="2">The sequence shown here is derived from an EMBL/GenBank/DDBJ whole genome shotgun (WGS) entry which is preliminary data.</text>
</comment>
<reference evidence="2 3" key="1">
    <citation type="submission" date="2016-07" db="EMBL/GenBank/DDBJ databases">
        <title>Pervasive Adenine N6-methylation of Active Genes in Fungi.</title>
        <authorList>
            <consortium name="DOE Joint Genome Institute"/>
            <person name="Mondo S.J."/>
            <person name="Dannebaum R.O."/>
            <person name="Kuo R.C."/>
            <person name="Labutti K."/>
            <person name="Haridas S."/>
            <person name="Kuo A."/>
            <person name="Salamov A."/>
            <person name="Ahrendt S.R."/>
            <person name="Lipzen A."/>
            <person name="Sullivan W."/>
            <person name="Andreopoulos W.B."/>
            <person name="Clum A."/>
            <person name="Lindquist E."/>
            <person name="Daum C."/>
            <person name="Ramamoorthy G.K."/>
            <person name="Gryganskyi A."/>
            <person name="Culley D."/>
            <person name="Magnuson J.K."/>
            <person name="James T.Y."/>
            <person name="O'Malley M.A."/>
            <person name="Stajich J.E."/>
            <person name="Spatafora J.W."/>
            <person name="Visel A."/>
            <person name="Grigoriev I.V."/>
        </authorList>
    </citation>
    <scope>NUCLEOTIDE SEQUENCE [LARGE SCALE GENOMIC DNA]</scope>
    <source>
        <strain evidence="2 3">ATCC 12442</strain>
    </source>
</reference>
<feature type="region of interest" description="Disordered" evidence="1">
    <location>
        <begin position="190"/>
        <end position="288"/>
    </location>
</feature>
<feature type="compositionally biased region" description="Polar residues" evidence="1">
    <location>
        <begin position="228"/>
        <end position="239"/>
    </location>
</feature>
<feature type="compositionally biased region" description="Polar residues" evidence="1">
    <location>
        <begin position="135"/>
        <end position="146"/>
    </location>
</feature>
<dbReference type="EMBL" id="MCFD01000012">
    <property type="protein sequence ID" value="ORX67652.1"/>
    <property type="molecule type" value="Genomic_DNA"/>
</dbReference>
<protein>
    <submittedName>
        <fullName evidence="2">Uncharacterized protein</fullName>
    </submittedName>
</protein>
<accession>A0A1Y1W2K9</accession>
<feature type="compositionally biased region" description="Low complexity" evidence="1">
    <location>
        <begin position="205"/>
        <end position="214"/>
    </location>
</feature>
<evidence type="ECO:0000313" key="3">
    <source>
        <dbReference type="Proteomes" id="UP000193922"/>
    </source>
</evidence>
<feature type="region of interest" description="Disordered" evidence="1">
    <location>
        <begin position="68"/>
        <end position="153"/>
    </location>
</feature>
<feature type="compositionally biased region" description="Basic and acidic residues" evidence="1">
    <location>
        <begin position="251"/>
        <end position="264"/>
    </location>
</feature>
<evidence type="ECO:0000313" key="2">
    <source>
        <dbReference type="EMBL" id="ORX67652.1"/>
    </source>
</evidence>
<feature type="compositionally biased region" description="Low complexity" evidence="1">
    <location>
        <begin position="81"/>
        <end position="93"/>
    </location>
</feature>
<dbReference type="OrthoDB" id="5566167at2759"/>
<dbReference type="GeneID" id="63807211"/>
<keyword evidence="3" id="KW-1185">Reference proteome</keyword>
<dbReference type="AlphaFoldDB" id="A0A1Y1W2K9"/>
<gene>
    <name evidence="2" type="ORF">DL89DRAFT_294790</name>
</gene>